<feature type="transmembrane region" description="Helical" evidence="2">
    <location>
        <begin position="572"/>
        <end position="591"/>
    </location>
</feature>
<proteinExistence type="predicted"/>
<keyword evidence="2" id="KW-0472">Membrane</keyword>
<dbReference type="KEGG" id="lmi:LMXM_34_1610"/>
<feature type="transmembrane region" description="Helical" evidence="2">
    <location>
        <begin position="827"/>
        <end position="850"/>
    </location>
</feature>
<dbReference type="PhylomeDB" id="E9B639"/>
<feature type="transmembrane region" description="Helical" evidence="2">
    <location>
        <begin position="72"/>
        <end position="89"/>
    </location>
</feature>
<feature type="transmembrane region" description="Helical" evidence="2">
    <location>
        <begin position="655"/>
        <end position="676"/>
    </location>
</feature>
<feature type="transmembrane region" description="Helical" evidence="2">
    <location>
        <begin position="623"/>
        <end position="643"/>
    </location>
</feature>
<evidence type="ECO:0008006" key="5">
    <source>
        <dbReference type="Google" id="ProtNLM"/>
    </source>
</evidence>
<dbReference type="Proteomes" id="UP000007259">
    <property type="component" value="Chromosome 34"/>
</dbReference>
<name>E9B639_LEIMU</name>
<dbReference type="OrthoDB" id="273623at2759"/>
<protein>
    <recommendedName>
        <fullName evidence="5">Transmembrane protein</fullName>
    </recommendedName>
</protein>
<sequence length="953" mass="103633">MFRCEETIFYAGVAVLCGVVAVFAVTRAVLYALGVLVSHVARDGYCPPLLEHSVCAAVLITAVALFGNVSALLSWTVLLATVTGGALCWSLRSFRWIGVSSFVFYSLALMHVVGPAFVEEVNLTRLEVSALVQGQRVLIPSLPPPRTADESPSSLPSLPALRIYSYYENVKIEGSASPLVTSTVAAASPSLPLELPPWWTHGLRKVGVCNGSVKKCPQGNRITQGAELPFPTHHIIASGDNTQLSHYTRDIDVTAPTPVGSDRINLVGRRGAIRHSHVYCMIPDKGADPIPPPATTVPSLVDVRCLRLRDSILLRNVTIHWAAYPSPSSPPPTFAEAERRADSTSSAPYAWRSLHVGADSEQSCVEVQAQLQRELGIAVSSSLIECVDEVDVAKLPPSFVAKAPLPVWLGWQLPGYVHRVQEILLLFSSHVAVPASTLVLMVSRMSYEAASALGQQCGVWLVQMAPCVKRGAEQVAVFAGGALCGSSARLKALIDAEEGAVDVQRAILRAVAIPSSRCAVFRRAHATRSAFRAGAQTRTSVVAAVSAALDGLDLVPGLWFVYAWAWRAEYRVTLWIVSALQNAFCFAFCVALQPIARLLIIAAQGLAVLAPKFVVLLHCLRRGISQLGILAYVARCCAFMWALEKRVWHYEWAALELVLTFLAAHCETVACVFAKHAVVGFDWANSLVRHYNATSFSIHMAVTFLQTAILGIAMRNELHMFVLAEQQQAPARNLFSRYMPSSVATWLPPSSFANHINGFWMLVRAHLVECVWYFLLHAVATLVLVGLSVLPLASKLYALTLRYLFPWLSCQYFLAFFSHDLPAVRRVAVYFVGRMAVATVLQDTIGDFIYRVLKDLLVAVGLTGGLALLLWGWPQRATLAKQVATAIADSLQATPIPTRASVTATADCSDAESKVAEEATEGEEAQQRDVSLAKQIDLSDPPLDRVSQPRARH</sequence>
<dbReference type="RefSeq" id="XP_003879156.1">
    <property type="nucleotide sequence ID" value="XM_003879107.1"/>
</dbReference>
<feature type="transmembrane region" description="Helical" evidence="2">
    <location>
        <begin position="541"/>
        <end position="566"/>
    </location>
</feature>
<feature type="region of interest" description="Disordered" evidence="1">
    <location>
        <begin position="911"/>
        <end position="953"/>
    </location>
</feature>
<gene>
    <name evidence="3" type="ORF">LMXM_34_1610</name>
</gene>
<evidence type="ECO:0000313" key="4">
    <source>
        <dbReference type="Proteomes" id="UP000007259"/>
    </source>
</evidence>
<keyword evidence="2" id="KW-0812">Transmembrane</keyword>
<dbReference type="EMBL" id="FR799587">
    <property type="protein sequence ID" value="CBZ30710.1"/>
    <property type="molecule type" value="Genomic_DNA"/>
</dbReference>
<feature type="transmembrane region" description="Helical" evidence="2">
    <location>
        <begin position="696"/>
        <end position="714"/>
    </location>
</feature>
<organism evidence="3 4">
    <name type="scientific">Leishmania mexicana (strain MHOM/GT/2001/U1103)</name>
    <dbReference type="NCBI Taxonomy" id="929439"/>
    <lineage>
        <taxon>Eukaryota</taxon>
        <taxon>Discoba</taxon>
        <taxon>Euglenozoa</taxon>
        <taxon>Kinetoplastea</taxon>
        <taxon>Metakinetoplastina</taxon>
        <taxon>Trypanosomatida</taxon>
        <taxon>Trypanosomatidae</taxon>
        <taxon>Leishmaniinae</taxon>
        <taxon>Leishmania</taxon>
    </lineage>
</organism>
<dbReference type="GeneID" id="13450873"/>
<keyword evidence="2" id="KW-1133">Transmembrane helix</keyword>
<feature type="transmembrane region" description="Helical" evidence="2">
    <location>
        <begin position="770"/>
        <end position="790"/>
    </location>
</feature>
<reference evidence="3 4" key="1">
    <citation type="journal article" date="2011" name="Genome Res.">
        <title>Chromosome and gene copy number variation allow major structural change between species and strains of Leishmania.</title>
        <authorList>
            <person name="Rogers M.B."/>
            <person name="Hilley J.D."/>
            <person name="Dickens N.J."/>
            <person name="Wilkes J."/>
            <person name="Bates P.A."/>
            <person name="Depledge D.P."/>
            <person name="Harris D."/>
            <person name="Her Y."/>
            <person name="Herzyk P."/>
            <person name="Imamura H."/>
            <person name="Otto T.D."/>
            <person name="Sanders M."/>
            <person name="Seeger K."/>
            <person name="Dujardin J.C."/>
            <person name="Berriman M."/>
            <person name="Smith D.F."/>
            <person name="Hertz-Fowler C."/>
            <person name="Mottram J.C."/>
        </authorList>
    </citation>
    <scope>NUCLEOTIDE SEQUENCE [LARGE SCALE GENOMIC DNA]</scope>
    <source>
        <strain evidence="3 4">MHOM/GT/2001/U1103</strain>
    </source>
</reference>
<feature type="transmembrane region" description="Helical" evidence="2">
    <location>
        <begin position="12"/>
        <end position="37"/>
    </location>
</feature>
<dbReference type="OMA" id="FMWALEK"/>
<evidence type="ECO:0000256" key="1">
    <source>
        <dbReference type="SAM" id="MobiDB-lite"/>
    </source>
</evidence>
<accession>E9B639</accession>
<dbReference type="VEuPathDB" id="TriTrypDB:LmxM.34.1610"/>
<feature type="transmembrane region" description="Helical" evidence="2">
    <location>
        <begin position="96"/>
        <end position="118"/>
    </location>
</feature>
<evidence type="ECO:0000256" key="2">
    <source>
        <dbReference type="SAM" id="Phobius"/>
    </source>
</evidence>
<feature type="transmembrane region" description="Helical" evidence="2">
    <location>
        <begin position="598"/>
        <end position="617"/>
    </location>
</feature>
<keyword evidence="4" id="KW-1185">Reference proteome</keyword>
<feature type="transmembrane region" description="Helical" evidence="2">
    <location>
        <begin position="856"/>
        <end position="873"/>
    </location>
</feature>
<evidence type="ECO:0000313" key="3">
    <source>
        <dbReference type="EMBL" id="CBZ30710.1"/>
    </source>
</evidence>
<dbReference type="AlphaFoldDB" id="E9B639"/>